<dbReference type="Proteomes" id="UP001150238">
    <property type="component" value="Unassembled WGS sequence"/>
</dbReference>
<name>A0A9W9DVQ3_9AGAR</name>
<evidence type="ECO:0000313" key="2">
    <source>
        <dbReference type="Proteomes" id="UP001150238"/>
    </source>
</evidence>
<dbReference type="EMBL" id="JANVFS010000008">
    <property type="protein sequence ID" value="KAJ4488809.1"/>
    <property type="molecule type" value="Genomic_DNA"/>
</dbReference>
<dbReference type="AlphaFoldDB" id="A0A9W9DVQ3"/>
<accession>A0A9W9DVQ3</accession>
<gene>
    <name evidence="1" type="ORF">C8J55DRAFT_423103</name>
</gene>
<organism evidence="1 2">
    <name type="scientific">Lentinula lateritia</name>
    <dbReference type="NCBI Taxonomy" id="40482"/>
    <lineage>
        <taxon>Eukaryota</taxon>
        <taxon>Fungi</taxon>
        <taxon>Dikarya</taxon>
        <taxon>Basidiomycota</taxon>
        <taxon>Agaricomycotina</taxon>
        <taxon>Agaricomycetes</taxon>
        <taxon>Agaricomycetidae</taxon>
        <taxon>Agaricales</taxon>
        <taxon>Marasmiineae</taxon>
        <taxon>Omphalotaceae</taxon>
        <taxon>Lentinula</taxon>
    </lineage>
</organism>
<protein>
    <submittedName>
        <fullName evidence="1">Uncharacterized protein</fullName>
    </submittedName>
</protein>
<reference evidence="1" key="1">
    <citation type="submission" date="2022-08" db="EMBL/GenBank/DDBJ databases">
        <authorList>
            <consortium name="DOE Joint Genome Institute"/>
            <person name="Min B."/>
            <person name="Riley R."/>
            <person name="Sierra-Patev S."/>
            <person name="Naranjo-Ortiz M."/>
            <person name="Looney B."/>
            <person name="Konkel Z."/>
            <person name="Slot J.C."/>
            <person name="Sakamoto Y."/>
            <person name="Steenwyk J.L."/>
            <person name="Rokas A."/>
            <person name="Carro J."/>
            <person name="Camarero S."/>
            <person name="Ferreira P."/>
            <person name="Molpeceres G."/>
            <person name="Ruiz-Duenas F.J."/>
            <person name="Serrano A."/>
            <person name="Henrissat B."/>
            <person name="Drula E."/>
            <person name="Hughes K.W."/>
            <person name="Mata J.L."/>
            <person name="Ishikawa N.K."/>
            <person name="Vargas-Isla R."/>
            <person name="Ushijima S."/>
            <person name="Smith C.A."/>
            <person name="Ahrendt S."/>
            <person name="Andreopoulos W."/>
            <person name="He G."/>
            <person name="Labutti K."/>
            <person name="Lipzen A."/>
            <person name="Ng V."/>
            <person name="Sandor L."/>
            <person name="Barry K."/>
            <person name="Martinez A.T."/>
            <person name="Xiao Y."/>
            <person name="Gibbons J.G."/>
            <person name="Terashima K."/>
            <person name="Hibbett D.S."/>
            <person name="Grigoriev I.V."/>
        </authorList>
    </citation>
    <scope>NUCLEOTIDE SEQUENCE</scope>
    <source>
        <strain evidence="1">Sp2 HRB7682 ss15</strain>
    </source>
</reference>
<feature type="non-terminal residue" evidence="1">
    <location>
        <position position="1"/>
    </location>
</feature>
<comment type="caution">
    <text evidence="1">The sequence shown here is derived from an EMBL/GenBank/DDBJ whole genome shotgun (WGS) entry which is preliminary data.</text>
</comment>
<sequence>MFTPVLTYILRCNTDVSNLSSGTAIKATVVYISDYITKASLKTHVVFNCITSVFSKNAEMLQSSKSNPEKARMILTKIVNLLTTKMELGGPMISMYLLGNPDHYTDHHFVTFYWIDFVNEARRYWHPDDIRSEKQKVTLMKRNGKIVGMSPVYDYMYRGENLAQMSLYEWARCTERITLSKAMSKNKKESKSALHNINSDKLLSSFQLRKSCHHLDPEHPLYESHATYVKSANEFDVVNFVGATLPRKDRGDHEYYCSTM</sequence>
<evidence type="ECO:0000313" key="1">
    <source>
        <dbReference type="EMBL" id="KAJ4488809.1"/>
    </source>
</evidence>
<proteinExistence type="predicted"/>
<reference evidence="1" key="2">
    <citation type="journal article" date="2023" name="Proc. Natl. Acad. Sci. U.S.A.">
        <title>A global phylogenomic analysis of the shiitake genus Lentinula.</title>
        <authorList>
            <person name="Sierra-Patev S."/>
            <person name="Min B."/>
            <person name="Naranjo-Ortiz M."/>
            <person name="Looney B."/>
            <person name="Konkel Z."/>
            <person name="Slot J.C."/>
            <person name="Sakamoto Y."/>
            <person name="Steenwyk J.L."/>
            <person name="Rokas A."/>
            <person name="Carro J."/>
            <person name="Camarero S."/>
            <person name="Ferreira P."/>
            <person name="Molpeceres G."/>
            <person name="Ruiz-Duenas F.J."/>
            <person name="Serrano A."/>
            <person name="Henrissat B."/>
            <person name="Drula E."/>
            <person name="Hughes K.W."/>
            <person name="Mata J.L."/>
            <person name="Ishikawa N.K."/>
            <person name="Vargas-Isla R."/>
            <person name="Ushijima S."/>
            <person name="Smith C.A."/>
            <person name="Donoghue J."/>
            <person name="Ahrendt S."/>
            <person name="Andreopoulos W."/>
            <person name="He G."/>
            <person name="LaButti K."/>
            <person name="Lipzen A."/>
            <person name="Ng V."/>
            <person name="Riley R."/>
            <person name="Sandor L."/>
            <person name="Barry K."/>
            <person name="Martinez A.T."/>
            <person name="Xiao Y."/>
            <person name="Gibbons J.G."/>
            <person name="Terashima K."/>
            <person name="Grigoriev I.V."/>
            <person name="Hibbett D."/>
        </authorList>
    </citation>
    <scope>NUCLEOTIDE SEQUENCE</scope>
    <source>
        <strain evidence="1">Sp2 HRB7682 ss15</strain>
    </source>
</reference>